<accession>A0ABD0UR60</accession>
<dbReference type="AlphaFoldDB" id="A0ABD0UR60"/>
<sequence>MASSSSSLLTSEDENFRKEVLREMRNHEIAIGELNSLSASRAVYQKIGKIYFRRSIENAKTFEGKKLEAANAQFQKLNAA</sequence>
<evidence type="ECO:0008006" key="4">
    <source>
        <dbReference type="Google" id="ProtNLM"/>
    </source>
</evidence>
<dbReference type="InterPro" id="IPR009053">
    <property type="entry name" value="Prefoldin"/>
</dbReference>
<dbReference type="GO" id="GO:0006457">
    <property type="term" value="P:protein folding"/>
    <property type="evidence" value="ECO:0007669"/>
    <property type="project" value="UniProtKB-ARBA"/>
</dbReference>
<comment type="caution">
    <text evidence="2">The sequence shown here is derived from an EMBL/GenBank/DDBJ whole genome shotgun (WGS) entry which is preliminary data.</text>
</comment>
<dbReference type="SUPFAM" id="SSF46579">
    <property type="entry name" value="Prefoldin"/>
    <property type="match status" value="1"/>
</dbReference>
<evidence type="ECO:0000313" key="2">
    <source>
        <dbReference type="EMBL" id="KAL0912703.1"/>
    </source>
</evidence>
<comment type="similarity">
    <text evidence="1">Belongs to the prefoldin subunit beta family.</text>
</comment>
<dbReference type="Pfam" id="PF01920">
    <property type="entry name" value="Prefoldin_2"/>
    <property type="match status" value="1"/>
</dbReference>
<reference evidence="2 3" key="1">
    <citation type="journal article" date="2024" name="Plant Biotechnol. J.">
        <title>Dendrobium thyrsiflorum genome and its molecular insights into genes involved in important horticultural traits.</title>
        <authorList>
            <person name="Chen B."/>
            <person name="Wang J.Y."/>
            <person name="Zheng P.J."/>
            <person name="Li K.L."/>
            <person name="Liang Y.M."/>
            <person name="Chen X.F."/>
            <person name="Zhang C."/>
            <person name="Zhao X."/>
            <person name="He X."/>
            <person name="Zhang G.Q."/>
            <person name="Liu Z.J."/>
            <person name="Xu Q."/>
        </authorList>
    </citation>
    <scope>NUCLEOTIDE SEQUENCE [LARGE SCALE GENOMIC DNA]</scope>
    <source>
        <strain evidence="2">GZMU011</strain>
    </source>
</reference>
<dbReference type="Gene3D" id="1.10.287.370">
    <property type="match status" value="1"/>
</dbReference>
<dbReference type="EMBL" id="JANQDX010000014">
    <property type="protein sequence ID" value="KAL0912703.1"/>
    <property type="molecule type" value="Genomic_DNA"/>
</dbReference>
<name>A0ABD0UR60_DENTH</name>
<dbReference type="GO" id="GO:0009409">
    <property type="term" value="P:response to cold"/>
    <property type="evidence" value="ECO:0007669"/>
    <property type="project" value="UniProtKB-ARBA"/>
</dbReference>
<dbReference type="InterPro" id="IPR002777">
    <property type="entry name" value="PFD_beta-like"/>
</dbReference>
<keyword evidence="3" id="KW-1185">Reference proteome</keyword>
<gene>
    <name evidence="2" type="ORF">M5K25_018694</name>
</gene>
<evidence type="ECO:0000256" key="1">
    <source>
        <dbReference type="ARBA" id="ARBA00008045"/>
    </source>
</evidence>
<protein>
    <recommendedName>
        <fullName evidence="4">Prefoldin</fullName>
    </recommendedName>
</protein>
<dbReference type="Proteomes" id="UP001552299">
    <property type="component" value="Unassembled WGS sequence"/>
</dbReference>
<evidence type="ECO:0000313" key="3">
    <source>
        <dbReference type="Proteomes" id="UP001552299"/>
    </source>
</evidence>
<organism evidence="2 3">
    <name type="scientific">Dendrobium thyrsiflorum</name>
    <name type="common">Pinecone-like raceme dendrobium</name>
    <name type="synonym">Orchid</name>
    <dbReference type="NCBI Taxonomy" id="117978"/>
    <lineage>
        <taxon>Eukaryota</taxon>
        <taxon>Viridiplantae</taxon>
        <taxon>Streptophyta</taxon>
        <taxon>Embryophyta</taxon>
        <taxon>Tracheophyta</taxon>
        <taxon>Spermatophyta</taxon>
        <taxon>Magnoliopsida</taxon>
        <taxon>Liliopsida</taxon>
        <taxon>Asparagales</taxon>
        <taxon>Orchidaceae</taxon>
        <taxon>Epidendroideae</taxon>
        <taxon>Malaxideae</taxon>
        <taxon>Dendrobiinae</taxon>
        <taxon>Dendrobium</taxon>
    </lineage>
</organism>
<proteinExistence type="inferred from homology"/>